<evidence type="ECO:0000256" key="8">
    <source>
        <dbReference type="ARBA" id="ARBA00061012"/>
    </source>
</evidence>
<dbReference type="InterPro" id="IPR013785">
    <property type="entry name" value="Aldolase_TIM"/>
</dbReference>
<dbReference type="EC" id="4.1.1.23" evidence="9"/>
<dbReference type="InterPro" id="IPR001754">
    <property type="entry name" value="OMPdeCOase_dom"/>
</dbReference>
<gene>
    <name evidence="9 14" type="primary">pyrF</name>
    <name evidence="14" type="ORF">SAMEA44547418_00421</name>
</gene>
<dbReference type="SMART" id="SM00934">
    <property type="entry name" value="OMPdecase"/>
    <property type="match status" value="1"/>
</dbReference>
<dbReference type="Gene3D" id="3.20.20.70">
    <property type="entry name" value="Aldolase class I"/>
    <property type="match status" value="1"/>
</dbReference>
<sequence length="239" mass="25884">MADDRLIVALDVSTMDEVKAIVTSLGDAVSFYKVGMELFYAEGEKTIRYLQEQDKHVFLDLKLHDIPNTVAHGVSSLTYVGANLITIHGQGGPVMMKAAVQAARESAEKLGVERPKLLAITVLTSFDEEAWTATGGQLPISDQVIRLAKLAKECGMDGVVCSALEAKMIRQACGKDFLIVTPGIRPSFATTDDQKRIATPASALQDGASRLVIGRPITQAEEPREAVRLIIEEMESLSK</sequence>
<evidence type="ECO:0000256" key="5">
    <source>
        <dbReference type="ARBA" id="ARBA00022975"/>
    </source>
</evidence>
<dbReference type="AlphaFoldDB" id="A0A239YL26"/>
<dbReference type="RefSeq" id="WP_095065319.1">
    <property type="nucleotide sequence ID" value="NZ_LT906470.1"/>
</dbReference>
<feature type="binding site" evidence="9 11">
    <location>
        <position position="215"/>
    </location>
    <ligand>
        <name>substrate</name>
    </ligand>
</feature>
<keyword evidence="15" id="KW-1185">Reference proteome</keyword>
<dbReference type="Pfam" id="PF00215">
    <property type="entry name" value="OMPdecase"/>
    <property type="match status" value="1"/>
</dbReference>
<evidence type="ECO:0000256" key="10">
    <source>
        <dbReference type="PIRSR" id="PIRSR614732-1"/>
    </source>
</evidence>
<evidence type="ECO:0000313" key="15">
    <source>
        <dbReference type="Proteomes" id="UP000214973"/>
    </source>
</evidence>
<accession>A0A239YL26</accession>
<keyword evidence="5 9" id="KW-0665">Pyrimidine biosynthesis</keyword>
<feature type="active site" description="For OMPdecase activity" evidence="10">
    <location>
        <position position="60"/>
    </location>
</feature>
<dbReference type="InterPro" id="IPR014732">
    <property type="entry name" value="OMPdecase"/>
</dbReference>
<evidence type="ECO:0000256" key="7">
    <source>
        <dbReference type="ARBA" id="ARBA00049157"/>
    </source>
</evidence>
<feature type="active site" description="Proton donor" evidence="9">
    <location>
        <position position="62"/>
    </location>
</feature>
<dbReference type="InterPro" id="IPR018089">
    <property type="entry name" value="OMPdecase_AS"/>
</dbReference>
<dbReference type="InterPro" id="IPR047596">
    <property type="entry name" value="OMPdecase_bac"/>
</dbReference>
<dbReference type="GO" id="GO:0004590">
    <property type="term" value="F:orotidine-5'-phosphate decarboxylase activity"/>
    <property type="evidence" value="ECO:0007669"/>
    <property type="project" value="UniProtKB-UniRule"/>
</dbReference>
<dbReference type="PROSITE" id="PS00156">
    <property type="entry name" value="OMPDECASE"/>
    <property type="match status" value="1"/>
</dbReference>
<evidence type="ECO:0000256" key="1">
    <source>
        <dbReference type="ARBA" id="ARBA00002356"/>
    </source>
</evidence>
<evidence type="ECO:0000256" key="9">
    <source>
        <dbReference type="HAMAP-Rule" id="MF_01200"/>
    </source>
</evidence>
<dbReference type="Proteomes" id="UP000214973">
    <property type="component" value="Chromosome 1"/>
</dbReference>
<evidence type="ECO:0000256" key="12">
    <source>
        <dbReference type="RuleBase" id="RU000512"/>
    </source>
</evidence>
<dbReference type="PANTHER" id="PTHR32119">
    <property type="entry name" value="OROTIDINE 5'-PHOSPHATE DECARBOXYLASE"/>
    <property type="match status" value="1"/>
</dbReference>
<keyword evidence="6 9" id="KW-0456">Lyase</keyword>
<keyword evidence="4 9" id="KW-0210">Decarboxylase</keyword>
<protein>
    <recommendedName>
        <fullName evidence="9">Orotidine 5'-phosphate decarboxylase</fullName>
        <ecNumber evidence="9">4.1.1.23</ecNumber>
    </recommendedName>
    <alternativeName>
        <fullName evidence="9">OMP decarboxylase</fullName>
        <shortName evidence="9">OMPDCase</shortName>
        <shortName evidence="9">OMPdecase</shortName>
    </alternativeName>
</protein>
<evidence type="ECO:0000256" key="6">
    <source>
        <dbReference type="ARBA" id="ARBA00023239"/>
    </source>
</evidence>
<comment type="function">
    <text evidence="1 9">Catalyzes the decarboxylation of orotidine 5'-monophosphate (OMP) to uridine 5'-monophosphate (UMP).</text>
</comment>
<dbReference type="NCBIfam" id="NF001273">
    <property type="entry name" value="PRK00230.1"/>
    <property type="match status" value="1"/>
</dbReference>
<dbReference type="HAMAP" id="MF_01200_B">
    <property type="entry name" value="OMPdecase_type1_B"/>
    <property type="match status" value="1"/>
</dbReference>
<feature type="binding site" evidence="9 11">
    <location>
        <position position="214"/>
    </location>
    <ligand>
        <name>substrate</name>
    </ligand>
</feature>
<organism evidence="14 15">
    <name type="scientific">Veillonella rodentium</name>
    <dbReference type="NCBI Taxonomy" id="248315"/>
    <lineage>
        <taxon>Bacteria</taxon>
        <taxon>Bacillati</taxon>
        <taxon>Bacillota</taxon>
        <taxon>Negativicutes</taxon>
        <taxon>Veillonellales</taxon>
        <taxon>Veillonellaceae</taxon>
        <taxon>Veillonella</taxon>
    </lineage>
</organism>
<feature type="active site" description="For OMPdecase activity" evidence="10">
    <location>
        <position position="62"/>
    </location>
</feature>
<dbReference type="KEGG" id="vrm:44547418_00421"/>
<dbReference type="NCBIfam" id="TIGR01740">
    <property type="entry name" value="pyrF"/>
    <property type="match status" value="1"/>
</dbReference>
<dbReference type="EMBL" id="LT906470">
    <property type="protein sequence ID" value="SNV58918.1"/>
    <property type="molecule type" value="Genomic_DNA"/>
</dbReference>
<dbReference type="GO" id="GO:0006207">
    <property type="term" value="P:'de novo' pyrimidine nucleobase biosynthetic process"/>
    <property type="evidence" value="ECO:0007669"/>
    <property type="project" value="InterPro"/>
</dbReference>
<dbReference type="SUPFAM" id="SSF51366">
    <property type="entry name" value="Ribulose-phoshate binding barrel"/>
    <property type="match status" value="1"/>
</dbReference>
<comment type="subunit">
    <text evidence="3 9">Homodimer.</text>
</comment>
<feature type="binding site" evidence="9">
    <location>
        <begin position="60"/>
        <end position="69"/>
    </location>
    <ligand>
        <name>substrate</name>
    </ligand>
</feature>
<feature type="binding site" evidence="9 11">
    <location>
        <position position="194"/>
    </location>
    <ligand>
        <name>substrate</name>
    </ligand>
</feature>
<proteinExistence type="inferred from homology"/>
<evidence type="ECO:0000256" key="11">
    <source>
        <dbReference type="PIRSR" id="PIRSR614732-2"/>
    </source>
</evidence>
<evidence type="ECO:0000313" key="14">
    <source>
        <dbReference type="EMBL" id="SNV58918.1"/>
    </source>
</evidence>
<dbReference type="UniPathway" id="UPA00070">
    <property type="reaction ID" value="UER00120"/>
</dbReference>
<dbReference type="PANTHER" id="PTHR32119:SF2">
    <property type="entry name" value="OROTIDINE 5'-PHOSPHATE DECARBOXYLASE"/>
    <property type="match status" value="1"/>
</dbReference>
<comment type="similarity">
    <text evidence="8 9">Belongs to the OMP decarboxylase family. Type 1 subfamily.</text>
</comment>
<dbReference type="FunFam" id="3.20.20.70:FF:000015">
    <property type="entry name" value="Orotidine 5'-phosphate decarboxylase"/>
    <property type="match status" value="1"/>
</dbReference>
<feature type="active site" description="For OMPdecase activity" evidence="10">
    <location>
        <position position="65"/>
    </location>
</feature>
<dbReference type="InterPro" id="IPR011060">
    <property type="entry name" value="RibuloseP-bd_barrel"/>
</dbReference>
<evidence type="ECO:0000256" key="3">
    <source>
        <dbReference type="ARBA" id="ARBA00011738"/>
    </source>
</evidence>
<evidence type="ECO:0000256" key="4">
    <source>
        <dbReference type="ARBA" id="ARBA00022793"/>
    </source>
</evidence>
<feature type="binding site" evidence="9 11">
    <location>
        <position position="124"/>
    </location>
    <ligand>
        <name>substrate</name>
    </ligand>
</feature>
<dbReference type="CDD" id="cd04725">
    <property type="entry name" value="OMP_decarboxylase_like"/>
    <property type="match status" value="1"/>
</dbReference>
<evidence type="ECO:0000259" key="13">
    <source>
        <dbReference type="SMART" id="SM00934"/>
    </source>
</evidence>
<feature type="binding site" evidence="9 11">
    <location>
        <position position="185"/>
    </location>
    <ligand>
        <name>substrate</name>
    </ligand>
</feature>
<dbReference type="GO" id="GO:0044205">
    <property type="term" value="P:'de novo' UMP biosynthetic process"/>
    <property type="evidence" value="ECO:0007669"/>
    <property type="project" value="UniProtKB-UniRule"/>
</dbReference>
<reference evidence="14 15" key="1">
    <citation type="submission" date="2017-06" db="EMBL/GenBank/DDBJ databases">
        <authorList>
            <consortium name="Pathogen Informatics"/>
        </authorList>
    </citation>
    <scope>NUCLEOTIDE SEQUENCE [LARGE SCALE GENOMIC DNA]</scope>
    <source>
        <strain evidence="14 15">NCTC12018</strain>
    </source>
</reference>
<name>A0A239YL26_9FIRM</name>
<comment type="pathway">
    <text evidence="2 9 12">Pyrimidine metabolism; UMP biosynthesis via de novo pathway; UMP from orotate: step 2/2.</text>
</comment>
<evidence type="ECO:0000256" key="2">
    <source>
        <dbReference type="ARBA" id="ARBA00004861"/>
    </source>
</evidence>
<feature type="binding site" evidence="9 11">
    <location>
        <position position="33"/>
    </location>
    <ligand>
        <name>substrate</name>
    </ligand>
</feature>
<feature type="binding site" evidence="9 11">
    <location>
        <position position="11"/>
    </location>
    <ligand>
        <name>substrate</name>
    </ligand>
</feature>
<dbReference type="GO" id="GO:0005829">
    <property type="term" value="C:cytosol"/>
    <property type="evidence" value="ECO:0007669"/>
    <property type="project" value="TreeGrafter"/>
</dbReference>
<feature type="domain" description="Orotidine 5'-phosphate decarboxylase" evidence="13">
    <location>
        <begin position="5"/>
        <end position="230"/>
    </location>
</feature>
<comment type="catalytic activity">
    <reaction evidence="7 9 12">
        <text>orotidine 5'-phosphate + H(+) = UMP + CO2</text>
        <dbReference type="Rhea" id="RHEA:11596"/>
        <dbReference type="ChEBI" id="CHEBI:15378"/>
        <dbReference type="ChEBI" id="CHEBI:16526"/>
        <dbReference type="ChEBI" id="CHEBI:57538"/>
        <dbReference type="ChEBI" id="CHEBI:57865"/>
        <dbReference type="EC" id="4.1.1.23"/>
    </reaction>
</comment>